<protein>
    <submittedName>
        <fullName evidence="2">Uncharacterized protein</fullName>
    </submittedName>
</protein>
<evidence type="ECO:0000313" key="2">
    <source>
        <dbReference type="RefSeq" id="XP_030985462.1"/>
    </source>
</evidence>
<accession>A0A6P8BE72</accession>
<sequence>MSSPRVRTPRRQAFLPAAGDARLARCRIRPTLNQIHWKVPGFQGLFTDVGCYASAQAVRICLSSRLSLTRGAFTVIFGYNLVVFPAIPRDTISGHFDFSLRNRVFKSKYEVTRPGHQDKLSE</sequence>
<organism evidence="1 2">
    <name type="scientific">Pyricularia grisea</name>
    <name type="common">Crabgrass-specific blast fungus</name>
    <name type="synonym">Magnaporthe grisea</name>
    <dbReference type="NCBI Taxonomy" id="148305"/>
    <lineage>
        <taxon>Eukaryota</taxon>
        <taxon>Fungi</taxon>
        <taxon>Dikarya</taxon>
        <taxon>Ascomycota</taxon>
        <taxon>Pezizomycotina</taxon>
        <taxon>Sordariomycetes</taxon>
        <taxon>Sordariomycetidae</taxon>
        <taxon>Magnaporthales</taxon>
        <taxon>Pyriculariaceae</taxon>
        <taxon>Pyricularia</taxon>
    </lineage>
</organism>
<reference evidence="2" key="2">
    <citation type="submission" date="2019-10" db="EMBL/GenBank/DDBJ databases">
        <authorList>
            <consortium name="NCBI Genome Project"/>
        </authorList>
    </citation>
    <scope>NUCLEOTIDE SEQUENCE</scope>
    <source>
        <strain evidence="2">NI907</strain>
    </source>
</reference>
<dbReference type="AlphaFoldDB" id="A0A6P8BE72"/>
<dbReference type="Proteomes" id="UP000515153">
    <property type="component" value="Unplaced"/>
</dbReference>
<gene>
    <name evidence="2" type="ORF">PgNI_04457</name>
</gene>
<dbReference type="GeneID" id="41959411"/>
<keyword evidence="1" id="KW-1185">Reference proteome</keyword>
<dbReference type="KEGG" id="pgri:PgNI_04457"/>
<name>A0A6P8BE72_PYRGI</name>
<reference evidence="2" key="3">
    <citation type="submission" date="2025-08" db="UniProtKB">
        <authorList>
            <consortium name="RefSeq"/>
        </authorList>
    </citation>
    <scope>IDENTIFICATION</scope>
    <source>
        <strain evidence="2">NI907</strain>
    </source>
</reference>
<proteinExistence type="predicted"/>
<reference evidence="2" key="1">
    <citation type="journal article" date="2019" name="Mol. Biol. Evol.">
        <title>Blast fungal genomes show frequent chromosomal changes, gene gains and losses, and effector gene turnover.</title>
        <authorList>
            <person name="Gomez Luciano L.B."/>
            <person name="Jason Tsai I."/>
            <person name="Chuma I."/>
            <person name="Tosa Y."/>
            <person name="Chen Y.H."/>
            <person name="Li J.Y."/>
            <person name="Li M.Y."/>
            <person name="Jade Lu M.Y."/>
            <person name="Nakayashiki H."/>
            <person name="Li W.H."/>
        </authorList>
    </citation>
    <scope>NUCLEOTIDE SEQUENCE</scope>
    <source>
        <strain evidence="2">NI907</strain>
    </source>
</reference>
<evidence type="ECO:0000313" key="1">
    <source>
        <dbReference type="Proteomes" id="UP000515153"/>
    </source>
</evidence>
<dbReference type="RefSeq" id="XP_030985462.1">
    <property type="nucleotide sequence ID" value="XM_031124502.1"/>
</dbReference>